<dbReference type="EMBL" id="JAVIJP010000053">
    <property type="protein sequence ID" value="KAL3624949.1"/>
    <property type="molecule type" value="Genomic_DNA"/>
</dbReference>
<organism evidence="4 5">
    <name type="scientific">Castilleja foliolosa</name>
    <dbReference type="NCBI Taxonomy" id="1961234"/>
    <lineage>
        <taxon>Eukaryota</taxon>
        <taxon>Viridiplantae</taxon>
        <taxon>Streptophyta</taxon>
        <taxon>Embryophyta</taxon>
        <taxon>Tracheophyta</taxon>
        <taxon>Spermatophyta</taxon>
        <taxon>Magnoliopsida</taxon>
        <taxon>eudicotyledons</taxon>
        <taxon>Gunneridae</taxon>
        <taxon>Pentapetalae</taxon>
        <taxon>asterids</taxon>
        <taxon>lamiids</taxon>
        <taxon>Lamiales</taxon>
        <taxon>Orobanchaceae</taxon>
        <taxon>Pedicularideae</taxon>
        <taxon>Castillejinae</taxon>
        <taxon>Castilleja</taxon>
    </lineage>
</organism>
<dbReference type="InterPro" id="IPR050796">
    <property type="entry name" value="SCF_F-box_component"/>
</dbReference>
<dbReference type="InterPro" id="IPR001810">
    <property type="entry name" value="F-box_dom"/>
</dbReference>
<feature type="domain" description="F-box associated beta-propeller type 3" evidence="3">
    <location>
        <begin position="93"/>
        <end position="353"/>
    </location>
</feature>
<dbReference type="InterPro" id="IPR036047">
    <property type="entry name" value="F-box-like_dom_sf"/>
</dbReference>
<dbReference type="Gene3D" id="1.20.1280.50">
    <property type="match status" value="1"/>
</dbReference>
<keyword evidence="5" id="KW-1185">Reference proteome</keyword>
<name>A0ABD3C674_9LAMI</name>
<feature type="region of interest" description="Disordered" evidence="1">
    <location>
        <begin position="537"/>
        <end position="556"/>
    </location>
</feature>
<evidence type="ECO:0000259" key="3">
    <source>
        <dbReference type="Pfam" id="PF08268"/>
    </source>
</evidence>
<accession>A0ABD3C674</accession>
<evidence type="ECO:0000256" key="1">
    <source>
        <dbReference type="SAM" id="MobiDB-lite"/>
    </source>
</evidence>
<dbReference type="SUPFAM" id="SSF81383">
    <property type="entry name" value="F-box domain"/>
    <property type="match status" value="1"/>
</dbReference>
<dbReference type="Pfam" id="PF08268">
    <property type="entry name" value="FBA_3"/>
    <property type="match status" value="1"/>
</dbReference>
<sequence>MADKEPKIFEGLLEEILENEGLRMEVLVRLPAEDLTRYKLVCKDWRDLIESPNFVSAHLNHSKRNPSRHHILFQCDTLHPLKSAINFCWPDVIVVGCINGLICVADFELPDYIWILNPITGNAIELPLSGVLTDYDTVTLAFWWDCVTGVYKVLKVTSKCDKNGSDFSCIDRPVDSNSVELWDSSNPDIWSEIPMGFHRPFYHGYHGSGRVTRCDVVIGMYCYWYLYDSYGCDAFILSFNMKTQVLKQISLPSISIPTDPLTEYLFESRMPNFFGANWNGNFALVGKGKICAGMNYYNVWTLDVCGVWSEKFCFHLDSGIHSFINCIDATLVLQRDDDGRVVFYNTENQKCFFLGKKGLYEMETRSEDRAMVVYKLAEGCSDSVEDYPYSFNQFQMYGLGLHMGSTDDEVDDDLACTYAESVDVFVGSLLTIDGFKPLLSENDMVILPSVVGNTNSNQHDEQITNVDMNCWEAKPWEAEQWEAEQDFSSNEDFWDDRDLDDNEKKKARFEALKEAPLDPVEDLDYMFILPHAEAVGNTTSNQNDEQGEAEQDCSSDEDFLEKTLKGLQVTNVDMNLPCELLDICHISW</sequence>
<dbReference type="Pfam" id="PF00646">
    <property type="entry name" value="F-box"/>
    <property type="match status" value="1"/>
</dbReference>
<feature type="compositionally biased region" description="Acidic residues" evidence="1">
    <location>
        <begin position="545"/>
        <end position="556"/>
    </location>
</feature>
<dbReference type="InterPro" id="IPR013187">
    <property type="entry name" value="F-box-assoc_dom_typ3"/>
</dbReference>
<evidence type="ECO:0000313" key="5">
    <source>
        <dbReference type="Proteomes" id="UP001632038"/>
    </source>
</evidence>
<evidence type="ECO:0008006" key="6">
    <source>
        <dbReference type="Google" id="ProtNLM"/>
    </source>
</evidence>
<evidence type="ECO:0000313" key="4">
    <source>
        <dbReference type="EMBL" id="KAL3624949.1"/>
    </source>
</evidence>
<feature type="domain" description="F-box" evidence="2">
    <location>
        <begin position="23"/>
        <end position="54"/>
    </location>
</feature>
<dbReference type="PANTHER" id="PTHR31672:SF13">
    <property type="entry name" value="F-BOX PROTEIN CPR30-LIKE"/>
    <property type="match status" value="1"/>
</dbReference>
<comment type="caution">
    <text evidence="4">The sequence shown here is derived from an EMBL/GenBank/DDBJ whole genome shotgun (WGS) entry which is preliminary data.</text>
</comment>
<reference evidence="5" key="1">
    <citation type="journal article" date="2024" name="IScience">
        <title>Strigolactones Initiate the Formation of Haustorium-like Structures in Castilleja.</title>
        <authorList>
            <person name="Buerger M."/>
            <person name="Peterson D."/>
            <person name="Chory J."/>
        </authorList>
    </citation>
    <scope>NUCLEOTIDE SEQUENCE [LARGE SCALE GENOMIC DNA]</scope>
</reference>
<protein>
    <recommendedName>
        <fullName evidence="6">F-box domain-containing protein</fullName>
    </recommendedName>
</protein>
<proteinExistence type="predicted"/>
<gene>
    <name evidence="4" type="ORF">CASFOL_031617</name>
</gene>
<evidence type="ECO:0000259" key="2">
    <source>
        <dbReference type="Pfam" id="PF00646"/>
    </source>
</evidence>
<dbReference type="Proteomes" id="UP001632038">
    <property type="component" value="Unassembled WGS sequence"/>
</dbReference>
<dbReference type="AlphaFoldDB" id="A0ABD3C674"/>
<dbReference type="PANTHER" id="PTHR31672">
    <property type="entry name" value="BNACNNG10540D PROTEIN"/>
    <property type="match status" value="1"/>
</dbReference>